<accession>A0A1D1Y8N9</accession>
<dbReference type="Pfam" id="PF08613">
    <property type="entry name" value="Cyclin"/>
    <property type="match status" value="1"/>
</dbReference>
<evidence type="ECO:0000313" key="5">
    <source>
        <dbReference type="EMBL" id="JAT51015.1"/>
    </source>
</evidence>
<organism evidence="5">
    <name type="scientific">Anthurium amnicola</name>
    <dbReference type="NCBI Taxonomy" id="1678845"/>
    <lineage>
        <taxon>Eukaryota</taxon>
        <taxon>Viridiplantae</taxon>
        <taxon>Streptophyta</taxon>
        <taxon>Embryophyta</taxon>
        <taxon>Tracheophyta</taxon>
        <taxon>Spermatophyta</taxon>
        <taxon>Magnoliopsida</taxon>
        <taxon>Liliopsida</taxon>
        <taxon>Araceae</taxon>
        <taxon>Pothoideae</taxon>
        <taxon>Potheae</taxon>
        <taxon>Anthurium</taxon>
    </lineage>
</organism>
<dbReference type="GO" id="GO:0051301">
    <property type="term" value="P:cell division"/>
    <property type="evidence" value="ECO:0007669"/>
    <property type="project" value="UniProtKB-KW"/>
</dbReference>
<comment type="similarity">
    <text evidence="1">Belongs to the cyclin family. Cyclin U/P subfamily.</text>
</comment>
<sequence length="232" mass="25763">LSSHLPFLHPSMSVPISPARLRSDIYGFSGQTHPAPPLVISVLASLLERAIARNQRTGRPEAAAPPGARAFDGHRVLHMPVQPFLERFFRYTGAAPAVFVFAYVYIDRLCQMNPGFRLTQKNAHRLLAATILVASKFVEDLNYRNSFFAKVGGLATGELNGLEVDLLFLMGFRLHVSVSVFDSYCRHLEREVGAEGGYQIERTLRSLCGGETTSNSEEKERTEPNQLATFLL</sequence>
<reference evidence="5" key="1">
    <citation type="submission" date="2015-07" db="EMBL/GenBank/DDBJ databases">
        <title>Transcriptome Assembly of Anthurium amnicola.</title>
        <authorList>
            <person name="Suzuki J."/>
        </authorList>
    </citation>
    <scope>NUCLEOTIDE SEQUENCE</scope>
</reference>
<dbReference type="PIRSF" id="PIRSF027110">
    <property type="entry name" value="PREG"/>
    <property type="match status" value="1"/>
</dbReference>
<evidence type="ECO:0000256" key="4">
    <source>
        <dbReference type="ARBA" id="ARBA00023306"/>
    </source>
</evidence>
<keyword evidence="3" id="KW-0195">Cyclin</keyword>
<dbReference type="InterPro" id="IPR013922">
    <property type="entry name" value="Cyclin_PHO80-like"/>
</dbReference>
<dbReference type="PANTHER" id="PTHR15615">
    <property type="match status" value="1"/>
</dbReference>
<evidence type="ECO:0000256" key="3">
    <source>
        <dbReference type="ARBA" id="ARBA00023127"/>
    </source>
</evidence>
<keyword evidence="2" id="KW-0132">Cell division</keyword>
<name>A0A1D1Y8N9_9ARAE</name>
<dbReference type="InterPro" id="IPR036915">
    <property type="entry name" value="Cyclin-like_sf"/>
</dbReference>
<dbReference type="PANTHER" id="PTHR15615:SF15">
    <property type="entry name" value="CYCLIN-U2-1"/>
    <property type="match status" value="1"/>
</dbReference>
<dbReference type="GO" id="GO:0019901">
    <property type="term" value="F:protein kinase binding"/>
    <property type="evidence" value="ECO:0007669"/>
    <property type="project" value="InterPro"/>
</dbReference>
<dbReference type="Gene3D" id="1.10.472.10">
    <property type="entry name" value="Cyclin-like"/>
    <property type="match status" value="1"/>
</dbReference>
<dbReference type="InterPro" id="IPR012389">
    <property type="entry name" value="Cyclin_P/U"/>
</dbReference>
<dbReference type="SUPFAM" id="SSF47954">
    <property type="entry name" value="Cyclin-like"/>
    <property type="match status" value="1"/>
</dbReference>
<evidence type="ECO:0000256" key="1">
    <source>
        <dbReference type="ARBA" id="ARBA00007215"/>
    </source>
</evidence>
<keyword evidence="4" id="KW-0131">Cell cycle</keyword>
<protein>
    <submittedName>
        <fullName evidence="5">Cyclin-U2-2</fullName>
    </submittedName>
</protein>
<evidence type="ECO:0000256" key="2">
    <source>
        <dbReference type="ARBA" id="ARBA00022618"/>
    </source>
</evidence>
<feature type="non-terminal residue" evidence="5">
    <location>
        <position position="1"/>
    </location>
</feature>
<dbReference type="EMBL" id="GDJX01016921">
    <property type="protein sequence ID" value="JAT51015.1"/>
    <property type="molecule type" value="Transcribed_RNA"/>
</dbReference>
<gene>
    <name evidence="5" type="primary">CYCU2-2_2</name>
    <name evidence="5" type="ORF">g.34171</name>
</gene>
<proteinExistence type="inferred from homology"/>
<dbReference type="AlphaFoldDB" id="A0A1D1Y8N9"/>